<dbReference type="GO" id="GO:0006888">
    <property type="term" value="P:endoplasmic reticulum to Golgi vesicle-mediated transport"/>
    <property type="evidence" value="ECO:0007669"/>
    <property type="project" value="InterPro"/>
</dbReference>
<evidence type="ECO:0000313" key="3">
    <source>
        <dbReference type="Proteomes" id="UP000663823"/>
    </source>
</evidence>
<keyword evidence="1" id="KW-0175">Coiled coil</keyword>
<dbReference type="PANTHER" id="PTHR13520:SF0">
    <property type="entry name" value="RAD50-INTERACTING PROTEIN 1"/>
    <property type="match status" value="1"/>
</dbReference>
<feature type="coiled-coil region" evidence="1">
    <location>
        <begin position="61"/>
        <end position="98"/>
    </location>
</feature>
<evidence type="ECO:0000313" key="2">
    <source>
        <dbReference type="EMBL" id="CAF3733429.1"/>
    </source>
</evidence>
<dbReference type="AlphaFoldDB" id="A0A818WZU7"/>
<dbReference type="GO" id="GO:0060628">
    <property type="term" value="P:regulation of ER to Golgi vesicle-mediated transport"/>
    <property type="evidence" value="ECO:0007669"/>
    <property type="project" value="TreeGrafter"/>
</dbReference>
<dbReference type="Proteomes" id="UP000663823">
    <property type="component" value="Unassembled WGS sequence"/>
</dbReference>
<dbReference type="InterPro" id="IPR042042">
    <property type="entry name" value="Tip20p_domB"/>
</dbReference>
<dbReference type="GO" id="GO:0070939">
    <property type="term" value="C:Dsl1/NZR complex"/>
    <property type="evidence" value="ECO:0007669"/>
    <property type="project" value="InterPro"/>
</dbReference>
<dbReference type="GO" id="GO:0006890">
    <property type="term" value="P:retrograde vesicle-mediated transport, Golgi to endoplasmic reticulum"/>
    <property type="evidence" value="ECO:0007669"/>
    <property type="project" value="InterPro"/>
</dbReference>
<dbReference type="PROSITE" id="PS51386">
    <property type="entry name" value="RINT1_TIP20"/>
    <property type="match status" value="1"/>
</dbReference>
<dbReference type="PANTHER" id="PTHR13520">
    <property type="entry name" value="RAD50-INTERACTING PROTEIN 1 RINT-1"/>
    <property type="match status" value="1"/>
</dbReference>
<name>A0A818WZU7_9BILA</name>
<dbReference type="Gene3D" id="1.20.58.670">
    <property type="entry name" value="Dsl1p vesicle tethering complex, Tip20p subunit, domain D"/>
    <property type="match status" value="1"/>
</dbReference>
<evidence type="ECO:0008006" key="4">
    <source>
        <dbReference type="Google" id="ProtNLM"/>
    </source>
</evidence>
<dbReference type="Pfam" id="PF04437">
    <property type="entry name" value="RINT1_TIP1"/>
    <property type="match status" value="1"/>
</dbReference>
<reference evidence="2" key="1">
    <citation type="submission" date="2021-02" db="EMBL/GenBank/DDBJ databases">
        <authorList>
            <person name="Nowell W R."/>
        </authorList>
    </citation>
    <scope>NUCLEOTIDE SEQUENCE</scope>
</reference>
<proteinExistence type="predicted"/>
<organism evidence="2 3">
    <name type="scientific">Rotaria sordida</name>
    <dbReference type="NCBI Taxonomy" id="392033"/>
    <lineage>
        <taxon>Eukaryota</taxon>
        <taxon>Metazoa</taxon>
        <taxon>Spiralia</taxon>
        <taxon>Gnathifera</taxon>
        <taxon>Rotifera</taxon>
        <taxon>Eurotatoria</taxon>
        <taxon>Bdelloidea</taxon>
        <taxon>Philodinida</taxon>
        <taxon>Philodinidae</taxon>
        <taxon>Rotaria</taxon>
    </lineage>
</organism>
<protein>
    <recommendedName>
        <fullName evidence="4">RAD50-interacting protein 1</fullName>
    </recommendedName>
</protein>
<comment type="caution">
    <text evidence="2">The sequence shown here is derived from an EMBL/GenBank/DDBJ whole genome shotgun (WGS) entry which is preliminary data.</text>
</comment>
<accession>A0A818WZU7</accession>
<dbReference type="InterPro" id="IPR042044">
    <property type="entry name" value="EXOC6PINT-1/Sec15/Tip20_C_dom2"/>
</dbReference>
<dbReference type="EMBL" id="CAJOAX010001640">
    <property type="protein sequence ID" value="CAF3733429.1"/>
    <property type="molecule type" value="Genomic_DNA"/>
</dbReference>
<gene>
    <name evidence="2" type="ORF">OTI717_LOCUS14583</name>
</gene>
<sequence>MSDFWTQLIEYTNVIENETLDIDNPEHLLSKLLTHAEHERELLEAQFNPISSITKENLSIVSQLQNGISMAKKLLEQHEQLRIQERKLAIEIKSHENKAELNAQDFRTTVKRLNNTARIIDYLHCLETLLNYSSALKTSLSTESLDESLSIYTKLAHLTELVHDTSTEYLRSYSVNLTLYWYEQLKTVIDSRMEKILNTIEFPYVHKVPASHLNELFDKNRDKLKQELNYLLKLRLPNHIKHNDVQSRLRFIGWKPIPLLIQILLKGFIIRFNFHFYGKQKTNDRRKPEWYLNQIISWILDHDYFLIEQLQPLINEFSDVPPINVKVEFIRGLIELIIVKLDSQITSILIDTSLFTHYIEEILIFSQRLFVKDIDYPHNLPNCMNLLCDEIVFEKWFQVEQDVSRTKLNNIFQSPTAHQSVYERMLERTPDEIKISECAETFLTLLHAMEDRYRHVPYPSCSLRLFSLQIDLFDDFLHDLKISLNIEQQDIDPLSKHFCSILNSIVYIADVIQQWKNRSHYQRLQYFYDEYKIFIKNYGTDNNDEENFNRIDIDSTLAQQFDLIQLNKETNFTVASIFDYLLEQYRDDEEKMCNIIVNYIVSLLKAKSRRYINEKWSTMPSPKDYFNMSISLSAIDMLVELQTTFSNLSINLLKNISNEIRARIMMEFDGYLFSWLVNDHTFNEGGASQFLFDINQGWTRIANDHVSLLFNKCRESALLLTMPIGSALLLVDALQQELSMTSLSNVSSKESIISSPLPSALHEMGIHHLSEFEADQILQRRLDLTNC</sequence>
<dbReference type="InterPro" id="IPR007528">
    <property type="entry name" value="RINT1_Tip20"/>
</dbReference>
<evidence type="ECO:0000256" key="1">
    <source>
        <dbReference type="SAM" id="Coils"/>
    </source>
</evidence>
<dbReference type="Gene3D" id="1.20.58.1420">
    <property type="entry name" value="Dsl1p vesicle tethering complex, Tip20p subunit, domain B"/>
    <property type="match status" value="1"/>
</dbReference>